<name>A0ABN6D888_9BURK</name>
<feature type="transmembrane region" description="Helical" evidence="3">
    <location>
        <begin position="148"/>
        <end position="168"/>
    </location>
</feature>
<dbReference type="Gene3D" id="3.30.70.270">
    <property type="match status" value="1"/>
</dbReference>
<dbReference type="PROSITE" id="PS50887">
    <property type="entry name" value="GGDEF"/>
    <property type="match status" value="1"/>
</dbReference>
<keyword evidence="3" id="KW-1133">Transmembrane helix</keyword>
<gene>
    <name evidence="5" type="ORF">MIZ03_3174</name>
</gene>
<feature type="domain" description="GGDEF" evidence="4">
    <location>
        <begin position="243"/>
        <end position="373"/>
    </location>
</feature>
<dbReference type="InterPro" id="IPR043128">
    <property type="entry name" value="Rev_trsase/Diguanyl_cyclase"/>
</dbReference>
<evidence type="ECO:0000259" key="4">
    <source>
        <dbReference type="PROSITE" id="PS50887"/>
    </source>
</evidence>
<accession>A0ABN6D888</accession>
<dbReference type="SMART" id="SM00267">
    <property type="entry name" value="GGDEF"/>
    <property type="match status" value="1"/>
</dbReference>
<feature type="transmembrane region" description="Helical" evidence="3">
    <location>
        <begin position="119"/>
        <end position="142"/>
    </location>
</feature>
<protein>
    <recommendedName>
        <fullName evidence="1">diguanylate cyclase</fullName>
        <ecNumber evidence="1">2.7.7.65</ecNumber>
    </recommendedName>
</protein>
<dbReference type="InterPro" id="IPR050469">
    <property type="entry name" value="Diguanylate_Cyclase"/>
</dbReference>
<dbReference type="Pfam" id="PF05230">
    <property type="entry name" value="MASE2"/>
    <property type="match status" value="1"/>
</dbReference>
<keyword evidence="6" id="KW-1185">Reference proteome</keyword>
<evidence type="ECO:0000256" key="2">
    <source>
        <dbReference type="ARBA" id="ARBA00034247"/>
    </source>
</evidence>
<keyword evidence="3" id="KW-0472">Membrane</keyword>
<dbReference type="RefSeq" id="WP_223904245.1">
    <property type="nucleotide sequence ID" value="NZ_AP024238.1"/>
</dbReference>
<dbReference type="EMBL" id="AP024238">
    <property type="protein sequence ID" value="BCO28274.1"/>
    <property type="molecule type" value="Genomic_DNA"/>
</dbReference>
<dbReference type="CDD" id="cd01949">
    <property type="entry name" value="GGDEF"/>
    <property type="match status" value="1"/>
</dbReference>
<comment type="catalytic activity">
    <reaction evidence="2">
        <text>2 GTP = 3',3'-c-di-GMP + 2 diphosphate</text>
        <dbReference type="Rhea" id="RHEA:24898"/>
        <dbReference type="ChEBI" id="CHEBI:33019"/>
        <dbReference type="ChEBI" id="CHEBI:37565"/>
        <dbReference type="ChEBI" id="CHEBI:58805"/>
        <dbReference type="EC" id="2.7.7.65"/>
    </reaction>
</comment>
<dbReference type="Proteomes" id="UP000824366">
    <property type="component" value="Chromosome"/>
</dbReference>
<dbReference type="InterPro" id="IPR029787">
    <property type="entry name" value="Nucleotide_cyclase"/>
</dbReference>
<evidence type="ECO:0000313" key="6">
    <source>
        <dbReference type="Proteomes" id="UP000824366"/>
    </source>
</evidence>
<evidence type="ECO:0000313" key="5">
    <source>
        <dbReference type="EMBL" id="BCO28274.1"/>
    </source>
</evidence>
<keyword evidence="3" id="KW-0812">Transmembrane</keyword>
<dbReference type="NCBIfam" id="TIGR00254">
    <property type="entry name" value="GGDEF"/>
    <property type="match status" value="1"/>
</dbReference>
<evidence type="ECO:0000256" key="3">
    <source>
        <dbReference type="SAM" id="Phobius"/>
    </source>
</evidence>
<feature type="transmembrane region" description="Helical" evidence="3">
    <location>
        <begin position="21"/>
        <end position="37"/>
    </location>
</feature>
<organism evidence="5 6">
    <name type="scientific">Rhodoferax lithotrophicus</name>
    <dbReference type="NCBI Taxonomy" id="2798804"/>
    <lineage>
        <taxon>Bacteria</taxon>
        <taxon>Pseudomonadati</taxon>
        <taxon>Pseudomonadota</taxon>
        <taxon>Betaproteobacteria</taxon>
        <taxon>Burkholderiales</taxon>
        <taxon>Comamonadaceae</taxon>
        <taxon>Rhodoferax</taxon>
    </lineage>
</organism>
<dbReference type="PANTHER" id="PTHR45138:SF9">
    <property type="entry name" value="DIGUANYLATE CYCLASE DGCM-RELATED"/>
    <property type="match status" value="1"/>
</dbReference>
<dbReference type="EC" id="2.7.7.65" evidence="1"/>
<dbReference type="Pfam" id="PF00990">
    <property type="entry name" value="GGDEF"/>
    <property type="match status" value="1"/>
</dbReference>
<dbReference type="SUPFAM" id="SSF55073">
    <property type="entry name" value="Nucleotide cyclase"/>
    <property type="match status" value="1"/>
</dbReference>
<dbReference type="InterPro" id="IPR007894">
    <property type="entry name" value="MASE2"/>
</dbReference>
<dbReference type="PANTHER" id="PTHR45138">
    <property type="entry name" value="REGULATORY COMPONENTS OF SENSORY TRANSDUCTION SYSTEM"/>
    <property type="match status" value="1"/>
</dbReference>
<dbReference type="InterPro" id="IPR000160">
    <property type="entry name" value="GGDEF_dom"/>
</dbReference>
<sequence length="373" mass="41839">MSLTEVKPGSWIVQMNYRNRSVFFALLFVALGAHMASKDYSVMVWSFFALQFLVYPHVLYWRAKRASDAGRTELNHMLLDTLMLGVWAAVLEFPLWITFILVVASTINLAMFRGLKGVLIALAVMATGVSMVVATTGLHVSLHTSGPVTAFNIACIFLYLMVVASGAHTRTLKLQETRVRLRSSEQALQSANLILKQQLDEIHALQIRLREQANRDALTGLYNRRYLDSTMARELARCQRDGQALSLILMDIDHFKQINDTYGHQAGDEVLKHLAMMLQTRATDIACRYGGEEFLLLLPGMQQVVAQERAELYRKTFEKTVITFGDFRIQVTLSVGIATYPGHGVTSDALFRSADQALYRAKSGGRNRVMVAQ</sequence>
<feature type="transmembrane region" description="Helical" evidence="3">
    <location>
        <begin position="43"/>
        <end position="61"/>
    </location>
</feature>
<proteinExistence type="predicted"/>
<reference evidence="5 6" key="1">
    <citation type="journal article" date="2021" name="Microbiol. Spectr.">
        <title>A Single Bacterium Capable of Oxidation and Reduction of Iron at Circumneutral pH.</title>
        <authorList>
            <person name="Kato S."/>
            <person name="Ohkuma M."/>
        </authorList>
    </citation>
    <scope>NUCLEOTIDE SEQUENCE [LARGE SCALE GENOMIC DNA]</scope>
    <source>
        <strain evidence="5 6">MIZ03</strain>
    </source>
</reference>
<evidence type="ECO:0000256" key="1">
    <source>
        <dbReference type="ARBA" id="ARBA00012528"/>
    </source>
</evidence>